<accession>A0A0N4X7W6</accession>
<protein>
    <submittedName>
        <fullName evidence="1 3">Uncharacterized protein</fullName>
    </submittedName>
</protein>
<evidence type="ECO:0000313" key="1">
    <source>
        <dbReference type="EMBL" id="VDO83971.1"/>
    </source>
</evidence>
<sequence length="116" mass="12200">MRGRSYNLSTAELLAVTDGVVDSDVDFGLGRTGWCSDSDTGGAAVFAVYATTSRLAPYRTRAKAMSQRGGGGRLNWPGHPPSRIPSPGTLGTSATAPYNAYFHISLTPTTDTKNVC</sequence>
<reference evidence="1 2" key="2">
    <citation type="submission" date="2018-11" db="EMBL/GenBank/DDBJ databases">
        <authorList>
            <consortium name="Pathogen Informatics"/>
        </authorList>
    </citation>
    <scope>NUCLEOTIDE SEQUENCE [LARGE SCALE GENOMIC DNA]</scope>
    <source>
        <strain evidence="1 2">MHpl1</strain>
    </source>
</reference>
<dbReference type="Proteomes" id="UP000268014">
    <property type="component" value="Unassembled WGS sequence"/>
</dbReference>
<organism evidence="3">
    <name type="scientific">Haemonchus placei</name>
    <name type="common">Barber's pole worm</name>
    <dbReference type="NCBI Taxonomy" id="6290"/>
    <lineage>
        <taxon>Eukaryota</taxon>
        <taxon>Metazoa</taxon>
        <taxon>Ecdysozoa</taxon>
        <taxon>Nematoda</taxon>
        <taxon>Chromadorea</taxon>
        <taxon>Rhabditida</taxon>
        <taxon>Rhabditina</taxon>
        <taxon>Rhabditomorpha</taxon>
        <taxon>Strongyloidea</taxon>
        <taxon>Trichostrongylidae</taxon>
        <taxon>Haemonchus</taxon>
    </lineage>
</organism>
<evidence type="ECO:0000313" key="3">
    <source>
        <dbReference type="WBParaSite" id="HPLM_0002045801-mRNA-1"/>
    </source>
</evidence>
<dbReference type="EMBL" id="UZAF01022232">
    <property type="protein sequence ID" value="VDO83971.1"/>
    <property type="molecule type" value="Genomic_DNA"/>
</dbReference>
<proteinExistence type="predicted"/>
<gene>
    <name evidence="1" type="ORF">HPLM_LOCUS20450</name>
</gene>
<evidence type="ECO:0000313" key="2">
    <source>
        <dbReference type="Proteomes" id="UP000268014"/>
    </source>
</evidence>
<dbReference type="AlphaFoldDB" id="A0A0N4X7W6"/>
<keyword evidence="2" id="KW-1185">Reference proteome</keyword>
<name>A0A0N4X7W6_HAEPC</name>
<dbReference type="WBParaSite" id="HPLM_0002045801-mRNA-1">
    <property type="protein sequence ID" value="HPLM_0002045801-mRNA-1"/>
    <property type="gene ID" value="HPLM_0002045801"/>
</dbReference>
<reference evidence="3" key="1">
    <citation type="submission" date="2017-02" db="UniProtKB">
        <authorList>
            <consortium name="WormBaseParasite"/>
        </authorList>
    </citation>
    <scope>IDENTIFICATION</scope>
</reference>